<gene>
    <name evidence="1" type="ORF">CWI69_03465</name>
</gene>
<name>A0A432Y0L0_9GAMM</name>
<evidence type="ECO:0000313" key="1">
    <source>
        <dbReference type="EMBL" id="RUO54483.1"/>
    </source>
</evidence>
<reference evidence="2" key="1">
    <citation type="journal article" date="2018" name="Front. Microbiol.">
        <title>Genome-Based Analysis Reveals the Taxonomy and Diversity of the Family Idiomarinaceae.</title>
        <authorList>
            <person name="Liu Y."/>
            <person name="Lai Q."/>
            <person name="Shao Z."/>
        </authorList>
    </citation>
    <scope>NUCLEOTIDE SEQUENCE [LARGE SCALE GENOMIC DNA]</scope>
    <source>
        <strain evidence="2">BH195</strain>
    </source>
</reference>
<dbReference type="AlphaFoldDB" id="A0A432Y0L0"/>
<dbReference type="RefSeq" id="WP_126761911.1">
    <property type="nucleotide sequence ID" value="NZ_JBHLTZ010000004.1"/>
</dbReference>
<dbReference type="InterPro" id="IPR046342">
    <property type="entry name" value="CBS_dom_sf"/>
</dbReference>
<evidence type="ECO:0000313" key="2">
    <source>
        <dbReference type="Proteomes" id="UP000287198"/>
    </source>
</evidence>
<organism evidence="1 2">
    <name type="scientific">Pseudidiomarina halophila</name>
    <dbReference type="NCBI Taxonomy" id="1449799"/>
    <lineage>
        <taxon>Bacteria</taxon>
        <taxon>Pseudomonadati</taxon>
        <taxon>Pseudomonadota</taxon>
        <taxon>Gammaproteobacteria</taxon>
        <taxon>Alteromonadales</taxon>
        <taxon>Idiomarinaceae</taxon>
        <taxon>Pseudidiomarina</taxon>
    </lineage>
</organism>
<accession>A0A432Y0L0</accession>
<sequence>MSEFHTLAWKNTPANLRLPEPVTVTTGKLDWHAPASAVLEDFSRNPPLVLKGSLRLPEVEEAFDGGSARYACVIDNDGAIAGVLMARELHSRYSGSLCSLLQLPWSQIEARFLMQPLNRMPMLTLAQVQRAKIGDIAATMQAASRDFVMVTNDGEIIGWIAALKIMERTGESVRLYPKATTFAEVFSALRHPEITDS</sequence>
<dbReference type="SUPFAM" id="SSF54631">
    <property type="entry name" value="CBS-domain pair"/>
    <property type="match status" value="1"/>
</dbReference>
<keyword evidence="2" id="KW-1185">Reference proteome</keyword>
<proteinExistence type="predicted"/>
<evidence type="ECO:0008006" key="3">
    <source>
        <dbReference type="Google" id="ProtNLM"/>
    </source>
</evidence>
<dbReference type="OrthoDB" id="6238083at2"/>
<comment type="caution">
    <text evidence="1">The sequence shown here is derived from an EMBL/GenBank/DDBJ whole genome shotgun (WGS) entry which is preliminary data.</text>
</comment>
<dbReference type="EMBL" id="PIPW01000001">
    <property type="protein sequence ID" value="RUO54483.1"/>
    <property type="molecule type" value="Genomic_DNA"/>
</dbReference>
<dbReference type="Proteomes" id="UP000287198">
    <property type="component" value="Unassembled WGS sequence"/>
</dbReference>
<protein>
    <recommendedName>
        <fullName evidence="3">CBS domain-containing protein</fullName>
    </recommendedName>
</protein>